<dbReference type="EMBL" id="GBRH01249816">
    <property type="protein sequence ID" value="JAD48079.1"/>
    <property type="molecule type" value="Transcribed_RNA"/>
</dbReference>
<organism evidence="1">
    <name type="scientific">Arundo donax</name>
    <name type="common">Giant reed</name>
    <name type="synonym">Donax arundinaceus</name>
    <dbReference type="NCBI Taxonomy" id="35708"/>
    <lineage>
        <taxon>Eukaryota</taxon>
        <taxon>Viridiplantae</taxon>
        <taxon>Streptophyta</taxon>
        <taxon>Embryophyta</taxon>
        <taxon>Tracheophyta</taxon>
        <taxon>Spermatophyta</taxon>
        <taxon>Magnoliopsida</taxon>
        <taxon>Liliopsida</taxon>
        <taxon>Poales</taxon>
        <taxon>Poaceae</taxon>
        <taxon>PACMAD clade</taxon>
        <taxon>Arundinoideae</taxon>
        <taxon>Arundineae</taxon>
        <taxon>Arundo</taxon>
    </lineage>
</organism>
<name>A0A0A9A8V5_ARUDO</name>
<proteinExistence type="predicted"/>
<reference evidence="1" key="2">
    <citation type="journal article" date="2015" name="Data Brief">
        <title>Shoot transcriptome of the giant reed, Arundo donax.</title>
        <authorList>
            <person name="Barrero R.A."/>
            <person name="Guerrero F.D."/>
            <person name="Moolhuijzen P."/>
            <person name="Goolsby J.A."/>
            <person name="Tidwell J."/>
            <person name="Bellgard S.E."/>
            <person name="Bellgard M.I."/>
        </authorList>
    </citation>
    <scope>NUCLEOTIDE SEQUENCE</scope>
    <source>
        <tissue evidence="1">Shoot tissue taken approximately 20 cm above the soil surface</tissue>
    </source>
</reference>
<dbReference type="AlphaFoldDB" id="A0A0A9A8V5"/>
<accession>A0A0A9A8V5</accession>
<sequence length="27" mass="3252">MRLNTNTTIQRGERAIQYWIVTTEVEK</sequence>
<protein>
    <submittedName>
        <fullName evidence="1">Uncharacterized protein</fullName>
    </submittedName>
</protein>
<evidence type="ECO:0000313" key="1">
    <source>
        <dbReference type="EMBL" id="JAD48079.1"/>
    </source>
</evidence>
<reference evidence="1" key="1">
    <citation type="submission" date="2014-09" db="EMBL/GenBank/DDBJ databases">
        <authorList>
            <person name="Magalhaes I.L.F."/>
            <person name="Oliveira U."/>
            <person name="Santos F.R."/>
            <person name="Vidigal T.H.D.A."/>
            <person name="Brescovit A.D."/>
            <person name="Santos A.J."/>
        </authorList>
    </citation>
    <scope>NUCLEOTIDE SEQUENCE</scope>
    <source>
        <tissue evidence="1">Shoot tissue taken approximately 20 cm above the soil surface</tissue>
    </source>
</reference>